<evidence type="ECO:0000256" key="1">
    <source>
        <dbReference type="SAM" id="MobiDB-lite"/>
    </source>
</evidence>
<proteinExistence type="predicted"/>
<dbReference type="RefSeq" id="WP_345729300.1">
    <property type="nucleotide sequence ID" value="NZ_BAAAYN010000023.1"/>
</dbReference>
<dbReference type="Proteomes" id="UP001501676">
    <property type="component" value="Unassembled WGS sequence"/>
</dbReference>
<reference evidence="3" key="1">
    <citation type="journal article" date="2019" name="Int. J. Syst. Evol. Microbiol.">
        <title>The Global Catalogue of Microorganisms (GCM) 10K type strain sequencing project: providing services to taxonomists for standard genome sequencing and annotation.</title>
        <authorList>
            <consortium name="The Broad Institute Genomics Platform"/>
            <consortium name="The Broad Institute Genome Sequencing Center for Infectious Disease"/>
            <person name="Wu L."/>
            <person name="Ma J."/>
        </authorList>
    </citation>
    <scope>NUCLEOTIDE SEQUENCE [LARGE SCALE GENOMIC DNA]</scope>
    <source>
        <strain evidence="3">JCM 9458</strain>
    </source>
</reference>
<evidence type="ECO:0000313" key="3">
    <source>
        <dbReference type="Proteomes" id="UP001501676"/>
    </source>
</evidence>
<name>A0ABP6SYS7_9ACTN</name>
<dbReference type="EMBL" id="BAAAYN010000023">
    <property type="protein sequence ID" value="GAA3388766.1"/>
    <property type="molecule type" value="Genomic_DNA"/>
</dbReference>
<evidence type="ECO:0000313" key="2">
    <source>
        <dbReference type="EMBL" id="GAA3388766.1"/>
    </source>
</evidence>
<gene>
    <name evidence="2" type="ORF">GCM10020369_36230</name>
</gene>
<sequence length="929" mass="99733">MNPTPHDLRHLLGTAWQMPYGRAQVAAVEEVIRHADAQQLADLQYAARILAIKAYNYAGEKAKVFVPFAWCLSVYDRGDADPHYDHSLMWAFKYVVSGLSGFPEVPLDRTRAVLDDMERRYRLAGQSLNPVYMLRTELADHLGDEADAAEQYRLWCAAPRGEFSDCIGCEPTQKARHLMVAGRYEDAMTVAAPVLSGSQTCVEQPAAILTALLEPFVRTGRHTEAADAHRRAYRQLQTSRSDLALIGEHVAFCARTGNLPRAVELIQRHVGWLDDPATPMADLVFSASAADALRKTASAGYDELVIRWGGEEHSAAVLGEELAARALALAARFDARNGTPAVGIRTRERLAAEPLADTLPLSGVARRRAASSGDPAGGTVGSAADGPTPELPATPEGLADWADLQGYLDNDVAIAAAWARFDELCPEPTGVLRGRRLIAAGIERAQVGDVAAADRFWSEAADVFAGHDDVRAAAARQRRGLLLCLTDRADEGLPAVEIEAALVDTEGSAGQRCASALRLSQARWIVGRREEAVEAARRALAIADSASDADAPARRADAEQLLAQLLTEFGPAHYAEAAEHADRAIALFTPLAPAEALHDAQLLAGRLRAVGGELEDAYALLGEAARLTDPVERAEALGLRGRVAFQLERPADAAAAFADAVTALDAAAIPRAAGHVRVDLARACLAGERPDEAVDALEEAIGALTADEDADTLLDAKSLLADCYIDLRYHEQALLLLDETAEEYAVRGEHGALGRARGVAADVLDSLDRDEAAAIRYEQAADAFAEIDDVLRHLHNRRGAGLSWHWAGRPERSLAALEAAAKLGDTIAEETPAKTWELGMMHYDTARVLARLNRLDDAVTHAATSAELFVALDATLQVTAAHTLHGRLLAELGRTAEARTALSAALELLSDEDHGLRAEIGELLQQLDE</sequence>
<feature type="region of interest" description="Disordered" evidence="1">
    <location>
        <begin position="364"/>
        <end position="396"/>
    </location>
</feature>
<accession>A0ABP6SYS7</accession>
<dbReference type="Gene3D" id="1.25.40.10">
    <property type="entry name" value="Tetratricopeptide repeat domain"/>
    <property type="match status" value="2"/>
</dbReference>
<protein>
    <recommendedName>
        <fullName evidence="4">Tetratricopeptide repeat protein</fullName>
    </recommendedName>
</protein>
<dbReference type="InterPro" id="IPR011990">
    <property type="entry name" value="TPR-like_helical_dom_sf"/>
</dbReference>
<keyword evidence="3" id="KW-1185">Reference proteome</keyword>
<evidence type="ECO:0008006" key="4">
    <source>
        <dbReference type="Google" id="ProtNLM"/>
    </source>
</evidence>
<organism evidence="2 3">
    <name type="scientific">Cryptosporangium minutisporangium</name>
    <dbReference type="NCBI Taxonomy" id="113569"/>
    <lineage>
        <taxon>Bacteria</taxon>
        <taxon>Bacillati</taxon>
        <taxon>Actinomycetota</taxon>
        <taxon>Actinomycetes</taxon>
        <taxon>Cryptosporangiales</taxon>
        <taxon>Cryptosporangiaceae</taxon>
        <taxon>Cryptosporangium</taxon>
    </lineage>
</organism>
<comment type="caution">
    <text evidence="2">The sequence shown here is derived from an EMBL/GenBank/DDBJ whole genome shotgun (WGS) entry which is preliminary data.</text>
</comment>
<dbReference type="SUPFAM" id="SSF48452">
    <property type="entry name" value="TPR-like"/>
    <property type="match status" value="2"/>
</dbReference>